<dbReference type="SMART" id="SM00332">
    <property type="entry name" value="PP2Cc"/>
    <property type="match status" value="1"/>
</dbReference>
<dbReference type="GO" id="GO:0046872">
    <property type="term" value="F:metal ion binding"/>
    <property type="evidence" value="ECO:0007669"/>
    <property type="project" value="UniProtKB-KW"/>
</dbReference>
<evidence type="ECO:0000256" key="7">
    <source>
        <dbReference type="ARBA" id="ARBA00022842"/>
    </source>
</evidence>
<evidence type="ECO:0000256" key="11">
    <source>
        <dbReference type="ARBA" id="ARBA00048336"/>
    </source>
</evidence>
<comment type="cofactor">
    <cofactor evidence="1">
        <name>Mn(2+)</name>
        <dbReference type="ChEBI" id="CHEBI:29035"/>
    </cofactor>
</comment>
<comment type="catalytic activity">
    <reaction evidence="10">
        <text>O-phospho-L-seryl-[protein] + H2O = L-seryl-[protein] + phosphate</text>
        <dbReference type="Rhea" id="RHEA:20629"/>
        <dbReference type="Rhea" id="RHEA-COMP:9863"/>
        <dbReference type="Rhea" id="RHEA-COMP:11604"/>
        <dbReference type="ChEBI" id="CHEBI:15377"/>
        <dbReference type="ChEBI" id="CHEBI:29999"/>
        <dbReference type="ChEBI" id="CHEBI:43474"/>
        <dbReference type="ChEBI" id="CHEBI:83421"/>
        <dbReference type="EC" id="3.1.3.16"/>
    </reaction>
</comment>
<dbReference type="PANTHER" id="PTHR13832">
    <property type="entry name" value="PROTEIN PHOSPHATASE 2C"/>
    <property type="match status" value="1"/>
</dbReference>
<accession>A0AAN7KAL4</accession>
<keyword evidence="8" id="KW-0904">Protein phosphatase</keyword>
<comment type="caution">
    <text evidence="13">The sequence shown here is derived from an EMBL/GenBank/DDBJ whole genome shotgun (WGS) entry which is preliminary data.</text>
</comment>
<evidence type="ECO:0000259" key="12">
    <source>
        <dbReference type="PROSITE" id="PS51746"/>
    </source>
</evidence>
<dbReference type="EMBL" id="JAXIOK010000010">
    <property type="protein sequence ID" value="KAK4760387.1"/>
    <property type="molecule type" value="Genomic_DNA"/>
</dbReference>
<keyword evidence="14" id="KW-1185">Reference proteome</keyword>
<dbReference type="Gene3D" id="3.60.40.10">
    <property type="entry name" value="PPM-type phosphatase domain"/>
    <property type="match status" value="1"/>
</dbReference>
<evidence type="ECO:0000256" key="5">
    <source>
        <dbReference type="ARBA" id="ARBA00022723"/>
    </source>
</evidence>
<sequence length="725" mass="81060">MGNGIGKLSVCFSGDGHGGEAAFRRQDVPVVLSNPLDEGLGHSFCYVRPDPARLSSSKVHSEEATTFRTISGASVSANTSTPPSTSLIDLYCYDSIDKPSTFESSTSFSSIPLQPIPRGLINSGPISANLDSIPGSGPLEWGFLSGPIERGFMSGPLDRGIISGPLDIGSSDQLKRSFSHGAFAFRYKSRKGSLLRGIKKAIFKTLARGQNSIVAPIKAVKEPEWVTGLKKPIHNENLTVSSLGSLEDDESMESQNIQWAQGKAGEDRVHVIVSEEHGWVFVGIYDGFNGPDATDSLLSHLYPAIYRELRGLLWDDNKGETMFASDSASSMPPSDRSTPVLKGVDYSSDVDCDLMMNQGRNACLQAFEQESYPCTSGDFGFDGNLRRKRDRSSRSKYRGVAKKWEENQRKWKCEWDRERLELDRRLKEQMNRSGSHDSRWINHTDILKALSRALKKTEEDYLEIADKMVTENPELALMGSCVLAVLMKGEDVYVMNVGDSSAVLAQKAEPDYRIGKGRQDLERIKEETLYDMEASEWDQPSPIPCLRAFQLTVDHSTNVEEEVRRIRKEHPDDASAVMNERVKGSLKVTRAFGAGFLKKPKWNSALLEMFQIDYVGTSPYITCSPSLYHHRLGPRDRFLILSSDGLYQYFTKEEAVSEVELFFQLQPEGDPAQHLIEEVLFRAAKKAGIEFHDLLEIPQGDRRRYHDDISIIIVSLEGRIWRSCV</sequence>
<proteinExistence type="inferred from homology"/>
<protein>
    <recommendedName>
        <fullName evidence="4">protein-serine/threonine phosphatase</fullName>
        <ecNumber evidence="4">3.1.3.16</ecNumber>
    </recommendedName>
</protein>
<comment type="similarity">
    <text evidence="3">Belongs to the PP2C family.</text>
</comment>
<dbReference type="EC" id="3.1.3.16" evidence="4"/>
<evidence type="ECO:0000313" key="13">
    <source>
        <dbReference type="EMBL" id="KAK4760387.1"/>
    </source>
</evidence>
<dbReference type="Pfam" id="PF00481">
    <property type="entry name" value="PP2C"/>
    <property type="match status" value="1"/>
</dbReference>
<evidence type="ECO:0000256" key="9">
    <source>
        <dbReference type="ARBA" id="ARBA00023211"/>
    </source>
</evidence>
<keyword evidence="9" id="KW-0464">Manganese</keyword>
<evidence type="ECO:0000256" key="3">
    <source>
        <dbReference type="ARBA" id="ARBA00006702"/>
    </source>
</evidence>
<evidence type="ECO:0000256" key="4">
    <source>
        <dbReference type="ARBA" id="ARBA00013081"/>
    </source>
</evidence>
<dbReference type="AlphaFoldDB" id="A0AAN7KAL4"/>
<dbReference type="SUPFAM" id="SSF81606">
    <property type="entry name" value="PP2C-like"/>
    <property type="match status" value="1"/>
</dbReference>
<organism evidence="13 14">
    <name type="scientific">Trapa incisa</name>
    <dbReference type="NCBI Taxonomy" id="236973"/>
    <lineage>
        <taxon>Eukaryota</taxon>
        <taxon>Viridiplantae</taxon>
        <taxon>Streptophyta</taxon>
        <taxon>Embryophyta</taxon>
        <taxon>Tracheophyta</taxon>
        <taxon>Spermatophyta</taxon>
        <taxon>Magnoliopsida</taxon>
        <taxon>eudicotyledons</taxon>
        <taxon>Gunneridae</taxon>
        <taxon>Pentapetalae</taxon>
        <taxon>rosids</taxon>
        <taxon>malvids</taxon>
        <taxon>Myrtales</taxon>
        <taxon>Lythraceae</taxon>
        <taxon>Trapa</taxon>
    </lineage>
</organism>
<keyword evidence="5" id="KW-0479">Metal-binding</keyword>
<keyword evidence="6" id="KW-0378">Hydrolase</keyword>
<evidence type="ECO:0000256" key="1">
    <source>
        <dbReference type="ARBA" id="ARBA00001936"/>
    </source>
</evidence>
<dbReference type="FunFam" id="3.60.40.10:FF:000053">
    <property type="entry name" value="Protein phosphatase 2C 29"/>
    <property type="match status" value="1"/>
</dbReference>
<reference evidence="13 14" key="1">
    <citation type="journal article" date="2023" name="Hortic Res">
        <title>Pangenome of water caltrop reveals structural variations and asymmetric subgenome divergence after allopolyploidization.</title>
        <authorList>
            <person name="Zhang X."/>
            <person name="Chen Y."/>
            <person name="Wang L."/>
            <person name="Yuan Y."/>
            <person name="Fang M."/>
            <person name="Shi L."/>
            <person name="Lu R."/>
            <person name="Comes H.P."/>
            <person name="Ma Y."/>
            <person name="Chen Y."/>
            <person name="Huang G."/>
            <person name="Zhou Y."/>
            <person name="Zheng Z."/>
            <person name="Qiu Y."/>
        </authorList>
    </citation>
    <scope>NUCLEOTIDE SEQUENCE [LARGE SCALE GENOMIC DNA]</scope>
    <source>
        <tissue evidence="13">Roots</tissue>
    </source>
</reference>
<name>A0AAN7KAL4_9MYRT</name>
<dbReference type="InterPro" id="IPR015655">
    <property type="entry name" value="PP2C"/>
</dbReference>
<comment type="catalytic activity">
    <reaction evidence="11">
        <text>O-phospho-L-threonyl-[protein] + H2O = L-threonyl-[protein] + phosphate</text>
        <dbReference type="Rhea" id="RHEA:47004"/>
        <dbReference type="Rhea" id="RHEA-COMP:11060"/>
        <dbReference type="Rhea" id="RHEA-COMP:11605"/>
        <dbReference type="ChEBI" id="CHEBI:15377"/>
        <dbReference type="ChEBI" id="CHEBI:30013"/>
        <dbReference type="ChEBI" id="CHEBI:43474"/>
        <dbReference type="ChEBI" id="CHEBI:61977"/>
        <dbReference type="EC" id="3.1.3.16"/>
    </reaction>
</comment>
<evidence type="ECO:0000256" key="10">
    <source>
        <dbReference type="ARBA" id="ARBA00047761"/>
    </source>
</evidence>
<dbReference type="GO" id="GO:0004722">
    <property type="term" value="F:protein serine/threonine phosphatase activity"/>
    <property type="evidence" value="ECO:0007669"/>
    <property type="project" value="UniProtKB-EC"/>
</dbReference>
<dbReference type="InterPro" id="IPR036457">
    <property type="entry name" value="PPM-type-like_dom_sf"/>
</dbReference>
<evidence type="ECO:0000256" key="8">
    <source>
        <dbReference type="ARBA" id="ARBA00022912"/>
    </source>
</evidence>
<dbReference type="InterPro" id="IPR001932">
    <property type="entry name" value="PPM-type_phosphatase-like_dom"/>
</dbReference>
<evidence type="ECO:0000256" key="2">
    <source>
        <dbReference type="ARBA" id="ARBA00001946"/>
    </source>
</evidence>
<dbReference type="CDD" id="cd00143">
    <property type="entry name" value="PP2Cc"/>
    <property type="match status" value="1"/>
</dbReference>
<dbReference type="Proteomes" id="UP001345219">
    <property type="component" value="Chromosome 5"/>
</dbReference>
<keyword evidence="7" id="KW-0460">Magnesium</keyword>
<dbReference type="PROSITE" id="PS51746">
    <property type="entry name" value="PPM_2"/>
    <property type="match status" value="1"/>
</dbReference>
<evidence type="ECO:0000313" key="14">
    <source>
        <dbReference type="Proteomes" id="UP001345219"/>
    </source>
</evidence>
<comment type="cofactor">
    <cofactor evidence="2">
        <name>Mg(2+)</name>
        <dbReference type="ChEBI" id="CHEBI:18420"/>
    </cofactor>
</comment>
<dbReference type="PANTHER" id="PTHR13832:SF228">
    <property type="entry name" value="PROTEIN PHOSPHATASE 2C 23-RELATED"/>
    <property type="match status" value="1"/>
</dbReference>
<gene>
    <name evidence="13" type="ORF">SAY87_005280</name>
</gene>
<evidence type="ECO:0000256" key="6">
    <source>
        <dbReference type="ARBA" id="ARBA00022801"/>
    </source>
</evidence>
<feature type="domain" description="PPM-type phosphatase" evidence="12">
    <location>
        <begin position="249"/>
        <end position="716"/>
    </location>
</feature>